<organism evidence="12 13">
    <name type="scientific">Nosocomiicoccus ampullae</name>
    <dbReference type="NCBI Taxonomy" id="489910"/>
    <lineage>
        <taxon>Bacteria</taxon>
        <taxon>Bacillati</taxon>
        <taxon>Bacillota</taxon>
        <taxon>Bacilli</taxon>
        <taxon>Bacillales</taxon>
        <taxon>Staphylococcaceae</taxon>
        <taxon>Nosocomiicoccus</taxon>
    </lineage>
</organism>
<dbReference type="Pfam" id="PF00589">
    <property type="entry name" value="Phage_integrase"/>
    <property type="match status" value="1"/>
</dbReference>
<keyword evidence="6 9" id="KW-0238">DNA-binding</keyword>
<evidence type="ECO:0000256" key="7">
    <source>
        <dbReference type="ARBA" id="ARBA00023172"/>
    </source>
</evidence>
<proteinExistence type="inferred from homology"/>
<dbReference type="PROSITE" id="PS51900">
    <property type="entry name" value="CB"/>
    <property type="match status" value="1"/>
</dbReference>
<comment type="caution">
    <text evidence="12">The sequence shown here is derived from an EMBL/GenBank/DDBJ whole genome shotgun (WGS) entry which is preliminary data.</text>
</comment>
<evidence type="ECO:0000313" key="12">
    <source>
        <dbReference type="EMBL" id="MBB5176246.1"/>
    </source>
</evidence>
<name>A0A9Q2HFT6_9STAP</name>
<dbReference type="AlphaFoldDB" id="A0A9Q2HFT6"/>
<keyword evidence="7 9" id="KW-0233">DNA recombination</keyword>
<accession>A0A9Q2HFT6</accession>
<dbReference type="EMBL" id="JACHHF010000006">
    <property type="protein sequence ID" value="MBB5176246.1"/>
    <property type="molecule type" value="Genomic_DNA"/>
</dbReference>
<dbReference type="NCBIfam" id="NF040815">
    <property type="entry name" value="recomb_XerA_Arch"/>
    <property type="match status" value="1"/>
</dbReference>
<dbReference type="GO" id="GO:0005737">
    <property type="term" value="C:cytoplasm"/>
    <property type="evidence" value="ECO:0007669"/>
    <property type="project" value="UniProtKB-SubCell"/>
</dbReference>
<feature type="domain" description="Core-binding (CB)" evidence="11">
    <location>
        <begin position="1"/>
        <end position="86"/>
    </location>
</feature>
<dbReference type="InterPro" id="IPR002104">
    <property type="entry name" value="Integrase_catalytic"/>
</dbReference>
<comment type="similarity">
    <text evidence="9">Belongs to the 'phage' integrase family. XerC subfamily.</text>
</comment>
<feature type="active site" evidence="9">
    <location>
        <position position="265"/>
    </location>
</feature>
<dbReference type="InterPro" id="IPR013762">
    <property type="entry name" value="Integrase-like_cat_sf"/>
</dbReference>
<dbReference type="InterPro" id="IPR023009">
    <property type="entry name" value="Tyrosine_recombinase_XerC/XerD"/>
</dbReference>
<comment type="subunit">
    <text evidence="9">Forms a cyclic heterotetrameric complex composed of two molecules of XerC and two molecules of XerD.</text>
</comment>
<evidence type="ECO:0000256" key="2">
    <source>
        <dbReference type="ARBA" id="ARBA00022490"/>
    </source>
</evidence>
<dbReference type="GO" id="GO:0009037">
    <property type="term" value="F:tyrosine-based site-specific recombinase activity"/>
    <property type="evidence" value="ECO:0007669"/>
    <property type="project" value="UniProtKB-UniRule"/>
</dbReference>
<feature type="active site" evidence="9">
    <location>
        <position position="239"/>
    </location>
</feature>
<protein>
    <recommendedName>
        <fullName evidence="9">Tyrosine recombinase XerC</fullName>
    </recommendedName>
</protein>
<evidence type="ECO:0000259" key="11">
    <source>
        <dbReference type="PROSITE" id="PS51900"/>
    </source>
</evidence>
<comment type="function">
    <text evidence="9">Site-specific tyrosine recombinase, which acts by catalyzing the cutting and rejoining of the recombining DNA molecules. The XerC-XerD complex is essential to convert dimers of the bacterial chromosome into monomers to permit their segregation at cell division. It also contributes to the segregational stability of plasmids.</text>
</comment>
<gene>
    <name evidence="9" type="primary">xerC</name>
    <name evidence="12" type="ORF">HNQ45_001133</name>
</gene>
<dbReference type="HAMAP" id="MF_01808">
    <property type="entry name" value="Recomb_XerC_XerD"/>
    <property type="match status" value="1"/>
</dbReference>
<keyword evidence="8 9" id="KW-0131">Cell cycle</keyword>
<evidence type="ECO:0000256" key="6">
    <source>
        <dbReference type="ARBA" id="ARBA00023125"/>
    </source>
</evidence>
<evidence type="ECO:0000256" key="8">
    <source>
        <dbReference type="ARBA" id="ARBA00023306"/>
    </source>
</evidence>
<dbReference type="RefSeq" id="WP_221265247.1">
    <property type="nucleotide sequence ID" value="NZ_CBCRYX010000005.1"/>
</dbReference>
<dbReference type="PANTHER" id="PTHR30349">
    <property type="entry name" value="PHAGE INTEGRASE-RELATED"/>
    <property type="match status" value="1"/>
</dbReference>
<evidence type="ECO:0000256" key="1">
    <source>
        <dbReference type="ARBA" id="ARBA00004496"/>
    </source>
</evidence>
<keyword evidence="5 9" id="KW-0229">DNA integration</keyword>
<dbReference type="Gene3D" id="1.10.443.10">
    <property type="entry name" value="Intergrase catalytic core"/>
    <property type="match status" value="1"/>
</dbReference>
<comment type="subcellular location">
    <subcellularLocation>
        <location evidence="1 9">Cytoplasm</location>
    </subcellularLocation>
</comment>
<evidence type="ECO:0000313" key="13">
    <source>
        <dbReference type="Proteomes" id="UP000579136"/>
    </source>
</evidence>
<dbReference type="GO" id="GO:0007059">
    <property type="term" value="P:chromosome segregation"/>
    <property type="evidence" value="ECO:0007669"/>
    <property type="project" value="UniProtKB-UniRule"/>
</dbReference>
<dbReference type="GO" id="GO:0006313">
    <property type="term" value="P:DNA transposition"/>
    <property type="evidence" value="ECO:0007669"/>
    <property type="project" value="UniProtKB-UniRule"/>
</dbReference>
<dbReference type="Gene3D" id="1.10.150.130">
    <property type="match status" value="1"/>
</dbReference>
<dbReference type="Proteomes" id="UP000579136">
    <property type="component" value="Unassembled WGS sequence"/>
</dbReference>
<dbReference type="SUPFAM" id="SSF56349">
    <property type="entry name" value="DNA breaking-rejoining enzymes"/>
    <property type="match status" value="1"/>
</dbReference>
<feature type="active site" description="O-(3'-phospho-DNA)-tyrosine intermediate" evidence="9">
    <location>
        <position position="274"/>
    </location>
</feature>
<dbReference type="PANTHER" id="PTHR30349:SF77">
    <property type="entry name" value="TYROSINE RECOMBINASE XERC"/>
    <property type="match status" value="1"/>
</dbReference>
<dbReference type="GO" id="GO:0051301">
    <property type="term" value="P:cell division"/>
    <property type="evidence" value="ECO:0007669"/>
    <property type="project" value="UniProtKB-KW"/>
</dbReference>
<feature type="domain" description="Tyr recombinase" evidence="10">
    <location>
        <begin position="107"/>
        <end position="287"/>
    </location>
</feature>
<dbReference type="InterPro" id="IPR050090">
    <property type="entry name" value="Tyrosine_recombinase_XerCD"/>
</dbReference>
<feature type="active site" evidence="9">
    <location>
        <position position="147"/>
    </location>
</feature>
<evidence type="ECO:0000259" key="10">
    <source>
        <dbReference type="PROSITE" id="PS51898"/>
    </source>
</evidence>
<evidence type="ECO:0000256" key="3">
    <source>
        <dbReference type="ARBA" id="ARBA00022618"/>
    </source>
</evidence>
<dbReference type="GO" id="GO:0003677">
    <property type="term" value="F:DNA binding"/>
    <property type="evidence" value="ECO:0007669"/>
    <property type="project" value="UniProtKB-UniRule"/>
</dbReference>
<keyword evidence="3 9" id="KW-0132">Cell division</keyword>
<dbReference type="PROSITE" id="PS51898">
    <property type="entry name" value="TYR_RECOMBINASE"/>
    <property type="match status" value="1"/>
</dbReference>
<sequence>MREINYILEFLDVLNYQKQYSPKTIESYKLDLIEFESFLNREHLTFTTFKASDARNYLVFIYDKGYKKTTIGRKISAVRSFYHYLNERYVVEENPMANVPFPKKESKLPDFLYENQIDDLFQSLDENKKMYSRDRALLELLYGTGIRSTELLNIKLEDIDFDNRLLKVLGKGNKERLVPFNESTKHALIMYIDQFHLDMDRAEAFWLNYNLSKLTDRGLRYIVNKIMQESAVKASLHPHTLRHTFATHMLNNGADIRAVQELLGHESLSTTQKYTHLSKEQLRHAYLASHPQNNKR</sequence>
<evidence type="ECO:0000256" key="5">
    <source>
        <dbReference type="ARBA" id="ARBA00022908"/>
    </source>
</evidence>
<keyword evidence="2 9" id="KW-0963">Cytoplasm</keyword>
<dbReference type="Pfam" id="PF02899">
    <property type="entry name" value="Phage_int_SAM_1"/>
    <property type="match status" value="1"/>
</dbReference>
<dbReference type="InterPro" id="IPR010998">
    <property type="entry name" value="Integrase_recombinase_N"/>
</dbReference>
<dbReference type="InterPro" id="IPR011010">
    <property type="entry name" value="DNA_brk_join_enz"/>
</dbReference>
<keyword evidence="4 9" id="KW-0159">Chromosome partition</keyword>
<feature type="active site" evidence="9">
    <location>
        <position position="242"/>
    </location>
</feature>
<dbReference type="InterPro" id="IPR004107">
    <property type="entry name" value="Integrase_SAM-like_N"/>
</dbReference>
<evidence type="ECO:0000256" key="4">
    <source>
        <dbReference type="ARBA" id="ARBA00022829"/>
    </source>
</evidence>
<keyword evidence="13" id="KW-1185">Reference proteome</keyword>
<feature type="active site" evidence="9">
    <location>
        <position position="171"/>
    </location>
</feature>
<evidence type="ECO:0000256" key="9">
    <source>
        <dbReference type="HAMAP-Rule" id="MF_01808"/>
    </source>
</evidence>
<reference evidence="12 13" key="1">
    <citation type="submission" date="2020-08" db="EMBL/GenBank/DDBJ databases">
        <title>Genomic Encyclopedia of Type Strains, Phase IV (KMG-IV): sequencing the most valuable type-strain genomes for metagenomic binning, comparative biology and taxonomic classification.</title>
        <authorList>
            <person name="Goeker M."/>
        </authorList>
    </citation>
    <scope>NUCLEOTIDE SEQUENCE [LARGE SCALE GENOMIC DNA]</scope>
    <source>
        <strain evidence="12 13">DSM 19163</strain>
    </source>
</reference>
<dbReference type="InterPro" id="IPR044068">
    <property type="entry name" value="CB"/>
</dbReference>
<dbReference type="SUPFAM" id="SSF47823">
    <property type="entry name" value="lambda integrase-like, N-terminal domain"/>
    <property type="match status" value="1"/>
</dbReference>
<dbReference type="CDD" id="cd00798">
    <property type="entry name" value="INT_XerDC_C"/>
    <property type="match status" value="1"/>
</dbReference>